<dbReference type="PANTHER" id="PTHR11207">
    <property type="entry name" value="RIBONUCLEASE III"/>
    <property type="match status" value="1"/>
</dbReference>
<dbReference type="Pfam" id="PF22892">
    <property type="entry name" value="DSRM_MRPL44"/>
    <property type="match status" value="1"/>
</dbReference>
<comment type="caution">
    <text evidence="10">The sequence shown here is derived from an EMBL/GenBank/DDBJ whole genome shotgun (WGS) entry which is preliminary data.</text>
</comment>
<dbReference type="GO" id="GO:0005762">
    <property type="term" value="C:mitochondrial large ribosomal subunit"/>
    <property type="evidence" value="ECO:0007669"/>
    <property type="project" value="TreeGrafter"/>
</dbReference>
<evidence type="ECO:0000256" key="1">
    <source>
        <dbReference type="ARBA" id="ARBA00004173"/>
    </source>
</evidence>
<dbReference type="InterPro" id="IPR044444">
    <property type="entry name" value="Ribosomal_mL44_DSRM_metazoa"/>
</dbReference>
<evidence type="ECO:0000256" key="8">
    <source>
        <dbReference type="ARBA" id="ARBA00035187"/>
    </source>
</evidence>
<dbReference type="EMBL" id="JAWDGP010003399">
    <property type="protein sequence ID" value="KAK3774570.1"/>
    <property type="molecule type" value="Genomic_DNA"/>
</dbReference>
<keyword evidence="11" id="KW-1185">Reference proteome</keyword>
<dbReference type="InterPro" id="IPR055189">
    <property type="entry name" value="RM44_endonuclase"/>
</dbReference>
<protein>
    <recommendedName>
        <fullName evidence="8">Large ribosomal subunit protein mL44</fullName>
    </recommendedName>
</protein>
<dbReference type="InterPro" id="IPR036389">
    <property type="entry name" value="RNase_III_sf"/>
</dbReference>
<name>A0AAE1DLU3_9GAST</name>
<dbReference type="FunFam" id="3.30.160.20:FF:000037">
    <property type="entry name" value="39S ribosomal protein L44, mitochondrial"/>
    <property type="match status" value="1"/>
</dbReference>
<gene>
    <name evidence="10" type="ORF">RRG08_035000</name>
</gene>
<dbReference type="GO" id="GO:0070877">
    <property type="term" value="C:microprocessor complex"/>
    <property type="evidence" value="ECO:0007669"/>
    <property type="project" value="TreeGrafter"/>
</dbReference>
<dbReference type="Pfam" id="PF22935">
    <property type="entry name" value="RM44_endonuclase"/>
    <property type="match status" value="1"/>
</dbReference>
<evidence type="ECO:0000313" key="10">
    <source>
        <dbReference type="EMBL" id="KAK3774570.1"/>
    </source>
</evidence>
<dbReference type="GO" id="GO:0070125">
    <property type="term" value="P:mitochondrial translational elongation"/>
    <property type="evidence" value="ECO:0007669"/>
    <property type="project" value="TreeGrafter"/>
</dbReference>
<reference evidence="10" key="1">
    <citation type="journal article" date="2023" name="G3 (Bethesda)">
        <title>A reference genome for the long-term kleptoplast-retaining sea slug Elysia crispata morphotype clarki.</title>
        <authorList>
            <person name="Eastman K.E."/>
            <person name="Pendleton A.L."/>
            <person name="Shaikh M.A."/>
            <person name="Suttiyut T."/>
            <person name="Ogas R."/>
            <person name="Tomko P."/>
            <person name="Gavelis G."/>
            <person name="Widhalm J.R."/>
            <person name="Wisecaver J.H."/>
        </authorList>
    </citation>
    <scope>NUCLEOTIDE SEQUENCE</scope>
    <source>
        <strain evidence="10">ECLA1</strain>
    </source>
</reference>
<dbReference type="Gene3D" id="3.30.160.20">
    <property type="match status" value="1"/>
</dbReference>
<dbReference type="Gene3D" id="1.10.1520.10">
    <property type="entry name" value="Ribonuclease III domain"/>
    <property type="match status" value="1"/>
</dbReference>
<organism evidence="10 11">
    <name type="scientific">Elysia crispata</name>
    <name type="common">lettuce slug</name>
    <dbReference type="NCBI Taxonomy" id="231223"/>
    <lineage>
        <taxon>Eukaryota</taxon>
        <taxon>Metazoa</taxon>
        <taxon>Spiralia</taxon>
        <taxon>Lophotrochozoa</taxon>
        <taxon>Mollusca</taxon>
        <taxon>Gastropoda</taxon>
        <taxon>Heterobranchia</taxon>
        <taxon>Euthyneura</taxon>
        <taxon>Panpulmonata</taxon>
        <taxon>Sacoglossa</taxon>
        <taxon>Placobranchoidea</taxon>
        <taxon>Plakobranchidae</taxon>
        <taxon>Elysia</taxon>
    </lineage>
</organism>
<keyword evidence="6" id="KW-0687">Ribonucleoprotein</keyword>
<keyword evidence="4" id="KW-0689">Ribosomal protein</keyword>
<dbReference type="AlphaFoldDB" id="A0AAE1DLU3"/>
<comment type="similarity">
    <text evidence="7">Belongs to the ribonuclease III family. Mitochondrion-specific ribosomal protein mL44 subfamily.</text>
</comment>
<evidence type="ECO:0000256" key="4">
    <source>
        <dbReference type="ARBA" id="ARBA00022980"/>
    </source>
</evidence>
<dbReference type="SUPFAM" id="SSF69065">
    <property type="entry name" value="RNase III domain-like"/>
    <property type="match status" value="1"/>
</dbReference>
<evidence type="ECO:0000256" key="5">
    <source>
        <dbReference type="ARBA" id="ARBA00023128"/>
    </source>
</evidence>
<keyword evidence="2" id="KW-0694">RNA-binding</keyword>
<evidence type="ECO:0000256" key="6">
    <source>
        <dbReference type="ARBA" id="ARBA00023274"/>
    </source>
</evidence>
<dbReference type="PROSITE" id="PS50142">
    <property type="entry name" value="RNASE_3_2"/>
    <property type="match status" value="1"/>
</dbReference>
<evidence type="ECO:0000313" key="11">
    <source>
        <dbReference type="Proteomes" id="UP001283361"/>
    </source>
</evidence>
<dbReference type="GO" id="GO:0003725">
    <property type="term" value="F:double-stranded RNA binding"/>
    <property type="evidence" value="ECO:0007669"/>
    <property type="project" value="InterPro"/>
</dbReference>
<dbReference type="CDD" id="cd19874">
    <property type="entry name" value="DSRM_MRPL44"/>
    <property type="match status" value="1"/>
</dbReference>
<evidence type="ECO:0000256" key="2">
    <source>
        <dbReference type="ARBA" id="ARBA00022884"/>
    </source>
</evidence>
<evidence type="ECO:0000256" key="3">
    <source>
        <dbReference type="ARBA" id="ARBA00022946"/>
    </source>
</evidence>
<feature type="domain" description="RNase III" evidence="9">
    <location>
        <begin position="75"/>
        <end position="210"/>
    </location>
</feature>
<comment type="subcellular location">
    <subcellularLocation>
        <location evidence="1">Mitochondrion</location>
    </subcellularLocation>
</comment>
<dbReference type="GO" id="GO:0006396">
    <property type="term" value="P:RNA processing"/>
    <property type="evidence" value="ECO:0007669"/>
    <property type="project" value="InterPro"/>
</dbReference>
<accession>A0AAE1DLU3</accession>
<proteinExistence type="inferred from homology"/>
<keyword evidence="3" id="KW-0809">Transit peptide</keyword>
<dbReference type="PANTHER" id="PTHR11207:SF5">
    <property type="entry name" value="LARGE RIBOSOMAL SUBUNIT PROTEIN ML44"/>
    <property type="match status" value="1"/>
</dbReference>
<keyword evidence="5" id="KW-0496">Mitochondrion</keyword>
<dbReference type="GO" id="GO:0004525">
    <property type="term" value="F:ribonuclease III activity"/>
    <property type="evidence" value="ECO:0007669"/>
    <property type="project" value="InterPro"/>
</dbReference>
<sequence length="357" mass="41147">MAASILKTIACATARSTLPKTFRISTFMHLKVQKRGYDQYRMRYLKEMYQKRLDVGPEKQRRRSEWINWNYDAEIYAFGQRLGEEFNESTLRQAFINRSYVEGERKKREELGIDIEAVPLQLEDNTELAEEGFALMSSYVKVYLRNIYPYMFEEGISAVHDYLTTDKMLAHIAKHVGCEDLILSEEFPVLESTLSTAFKAVIGALFNDKGQEQAERFVRDFVITQLIEKDINELWHIVNPMGLLKAMLSLNGKGEPEPRLLWKSGANTIMSLYWVGIYSDKEFIAKSPGETVLIAEEMAAREAIKRIMKTDDSRAPLIIGRAAENLMLDYNRVNISAEDIIQKFYEKSHSEKNSSTS</sequence>
<evidence type="ECO:0000256" key="7">
    <source>
        <dbReference type="ARBA" id="ARBA00024034"/>
    </source>
</evidence>
<evidence type="ECO:0000259" key="9">
    <source>
        <dbReference type="PROSITE" id="PS50142"/>
    </source>
</evidence>
<dbReference type="SMART" id="SM00535">
    <property type="entry name" value="RIBOc"/>
    <property type="match status" value="1"/>
</dbReference>
<dbReference type="InterPro" id="IPR000999">
    <property type="entry name" value="RNase_III_dom"/>
</dbReference>
<dbReference type="Proteomes" id="UP001283361">
    <property type="component" value="Unassembled WGS sequence"/>
</dbReference>